<evidence type="ECO:0000256" key="1">
    <source>
        <dbReference type="SAM" id="SignalP"/>
    </source>
</evidence>
<dbReference type="OrthoDB" id="9770043at2"/>
<dbReference type="SUPFAM" id="SSF50952">
    <property type="entry name" value="Soluble quinoprotein glucose dehydrogenase"/>
    <property type="match status" value="1"/>
</dbReference>
<keyword evidence="4" id="KW-1185">Reference proteome</keyword>
<dbReference type="InterPro" id="IPR011041">
    <property type="entry name" value="Quinoprot_gluc/sorb_DH_b-prop"/>
</dbReference>
<dbReference type="Pfam" id="PF07995">
    <property type="entry name" value="GSDH"/>
    <property type="match status" value="1"/>
</dbReference>
<reference evidence="3 4" key="1">
    <citation type="submission" date="2018-07" db="EMBL/GenBank/DDBJ databases">
        <title>A draft genome of a endophytic bacteria, a new species of Pedobacter.</title>
        <authorList>
            <person name="Zhang Z.D."/>
            <person name="Chen Z.J."/>
        </authorList>
    </citation>
    <scope>NUCLEOTIDE SEQUENCE [LARGE SCALE GENOMIC DNA]</scope>
    <source>
        <strain evidence="3 4">RS10</strain>
    </source>
</reference>
<dbReference type="AlphaFoldDB" id="A0A366KKR4"/>
<dbReference type="PANTHER" id="PTHR19328">
    <property type="entry name" value="HEDGEHOG-INTERACTING PROTEIN"/>
    <property type="match status" value="1"/>
</dbReference>
<evidence type="ECO:0000259" key="2">
    <source>
        <dbReference type="Pfam" id="PF07995"/>
    </source>
</evidence>
<dbReference type="PANTHER" id="PTHR19328:SF75">
    <property type="entry name" value="ALDOSE SUGAR DEHYDROGENASE YLII"/>
    <property type="match status" value="1"/>
</dbReference>
<feature type="domain" description="Glucose/Sorbosone dehydrogenase" evidence="2">
    <location>
        <begin position="57"/>
        <end position="398"/>
    </location>
</feature>
<dbReference type="InterPro" id="IPR012938">
    <property type="entry name" value="Glc/Sorbosone_DH"/>
</dbReference>
<comment type="caution">
    <text evidence="3">The sequence shown here is derived from an EMBL/GenBank/DDBJ whole genome shotgun (WGS) entry which is preliminary data.</text>
</comment>
<evidence type="ECO:0000313" key="4">
    <source>
        <dbReference type="Proteomes" id="UP000252081"/>
    </source>
</evidence>
<proteinExistence type="predicted"/>
<dbReference type="RefSeq" id="WP_113952090.1">
    <property type="nucleotide sequence ID" value="NZ_QNQU01000045.1"/>
</dbReference>
<gene>
    <name evidence="3" type="ORF">DRW42_27530</name>
</gene>
<keyword evidence="1" id="KW-0732">Signal</keyword>
<dbReference type="InterPro" id="IPR011042">
    <property type="entry name" value="6-blade_b-propeller_TolB-like"/>
</dbReference>
<accession>A0A366KKR4</accession>
<feature type="signal peptide" evidence="1">
    <location>
        <begin position="1"/>
        <end position="30"/>
    </location>
</feature>
<dbReference type="Proteomes" id="UP000252081">
    <property type="component" value="Unassembled WGS sequence"/>
</dbReference>
<organism evidence="3 4">
    <name type="scientific">Pedobacter miscanthi</name>
    <dbReference type="NCBI Taxonomy" id="2259170"/>
    <lineage>
        <taxon>Bacteria</taxon>
        <taxon>Pseudomonadati</taxon>
        <taxon>Bacteroidota</taxon>
        <taxon>Sphingobacteriia</taxon>
        <taxon>Sphingobacteriales</taxon>
        <taxon>Sphingobacteriaceae</taxon>
        <taxon>Pedobacter</taxon>
    </lineage>
</organism>
<dbReference type="EMBL" id="QNQU01000045">
    <property type="protein sequence ID" value="RBQ02276.1"/>
    <property type="molecule type" value="Genomic_DNA"/>
</dbReference>
<sequence length="412" mass="45731">MKKKIFKHHVLRLFAVVIACILIASIQVFAQKKTSVKKVANVPDISVGVEVFAAGIQAPTAIVFPDNNEAWITEQSGKIRVVQQGKLLEEPLIDLKDKLVKLNRGYEERGLLGIALHPAFKTNKKIYLYYSVPSVQKSNHTGVLVEYKLAEGGKKIDVASKRIILTIEEPDGNHNGGCLQFGPDGYLYASFGDGGGQGDEHGTIGNGQDMNTWHGKILRIDINTESGYKVPKDNPFVGKPNVKPEIWAYGFRNPWRFSFDRASKQLFAGDVGQSTWEEVDIVTKGGNYGWRLMEGTHCYNPDKGCNIKEMIAPITEYQHSEGVSVTGGYVYNGTKNQQIKGKYIFADWTGRGYYLQPSGNKWLRGKLSFLNIAENAKITAFGEDPSGELYVLSNTDTGPENKNGTVYKITQR</sequence>
<name>A0A366KKR4_9SPHI</name>
<protein>
    <submittedName>
        <fullName evidence="3">Glucose dehydrogenase</fullName>
    </submittedName>
</protein>
<evidence type="ECO:0000313" key="3">
    <source>
        <dbReference type="EMBL" id="RBQ02276.1"/>
    </source>
</evidence>
<dbReference type="Gene3D" id="2.120.10.30">
    <property type="entry name" value="TolB, C-terminal domain"/>
    <property type="match status" value="1"/>
</dbReference>
<feature type="chain" id="PRO_5016793191" evidence="1">
    <location>
        <begin position="31"/>
        <end position="412"/>
    </location>
</feature>